<protein>
    <submittedName>
        <fullName evidence="3">Transcriptional regulator MarR</fullName>
    </submittedName>
</protein>
<comment type="caution">
    <text evidence="3">The sequence shown here is derived from an EMBL/GenBank/DDBJ whole genome shotgun (WGS) entry which is preliminary data.</text>
</comment>
<evidence type="ECO:0000313" key="3">
    <source>
        <dbReference type="EMBL" id="EIT84215.1"/>
    </source>
</evidence>
<dbReference type="InterPro" id="IPR000835">
    <property type="entry name" value="HTH_MarR-typ"/>
</dbReference>
<dbReference type="STRING" id="1196324.A374_16468"/>
<evidence type="ECO:0000256" key="1">
    <source>
        <dbReference type="ARBA" id="ARBA00023125"/>
    </source>
</evidence>
<keyword evidence="1" id="KW-0238">DNA-binding</keyword>
<dbReference type="AlphaFoldDB" id="I8UB96"/>
<dbReference type="GO" id="GO:0003700">
    <property type="term" value="F:DNA-binding transcription factor activity"/>
    <property type="evidence" value="ECO:0007669"/>
    <property type="project" value="InterPro"/>
</dbReference>
<dbReference type="PRINTS" id="PR00598">
    <property type="entry name" value="HTHMARR"/>
</dbReference>
<keyword evidence="4" id="KW-1185">Reference proteome</keyword>
<dbReference type="SMART" id="SM00347">
    <property type="entry name" value="HTH_MARR"/>
    <property type="match status" value="1"/>
</dbReference>
<dbReference type="GO" id="GO:0006950">
    <property type="term" value="P:response to stress"/>
    <property type="evidence" value="ECO:0007669"/>
    <property type="project" value="TreeGrafter"/>
</dbReference>
<dbReference type="InterPro" id="IPR036390">
    <property type="entry name" value="WH_DNA-bd_sf"/>
</dbReference>
<evidence type="ECO:0000313" key="4">
    <source>
        <dbReference type="Proteomes" id="UP000004080"/>
    </source>
</evidence>
<dbReference type="Pfam" id="PF01047">
    <property type="entry name" value="MarR"/>
    <property type="match status" value="1"/>
</dbReference>
<dbReference type="PROSITE" id="PS50995">
    <property type="entry name" value="HTH_MARR_2"/>
    <property type="match status" value="1"/>
</dbReference>
<dbReference type="PATRIC" id="fig|1196324.3.peg.3368"/>
<dbReference type="PANTHER" id="PTHR33164">
    <property type="entry name" value="TRANSCRIPTIONAL REGULATOR, MARR FAMILY"/>
    <property type="match status" value="1"/>
</dbReference>
<dbReference type="GO" id="GO:0003677">
    <property type="term" value="F:DNA binding"/>
    <property type="evidence" value="ECO:0007669"/>
    <property type="project" value="UniProtKB-KW"/>
</dbReference>
<dbReference type="InterPro" id="IPR036388">
    <property type="entry name" value="WH-like_DNA-bd_sf"/>
</dbReference>
<sequence>MKNSKHHLLKESFDVLNRMNVLLVKEFEDLLDHQLTVKQTLLLQYIEQAGSLTVNQLAERMQSSPSAVSQLVSKLEQLHFVKRETNENNRREVHVSLGTKGVELYETYAALDAKLIDQYFSQLEEQDVQDFHRIVHKLQTFIEQGANEKFHAE</sequence>
<dbReference type="Gene3D" id="1.10.10.10">
    <property type="entry name" value="Winged helix-like DNA-binding domain superfamily/Winged helix DNA-binding domain"/>
    <property type="match status" value="1"/>
</dbReference>
<feature type="domain" description="HTH marR-type" evidence="2">
    <location>
        <begin position="1"/>
        <end position="140"/>
    </location>
</feature>
<dbReference type="Proteomes" id="UP000004080">
    <property type="component" value="Unassembled WGS sequence"/>
</dbReference>
<proteinExistence type="predicted"/>
<organism evidence="3 4">
    <name type="scientific">Fictibacillus macauensis ZFHKF-1</name>
    <dbReference type="NCBI Taxonomy" id="1196324"/>
    <lineage>
        <taxon>Bacteria</taxon>
        <taxon>Bacillati</taxon>
        <taxon>Bacillota</taxon>
        <taxon>Bacilli</taxon>
        <taxon>Bacillales</taxon>
        <taxon>Fictibacillaceae</taxon>
        <taxon>Fictibacillus</taxon>
    </lineage>
</organism>
<dbReference type="RefSeq" id="WP_007203366.1">
    <property type="nucleotide sequence ID" value="NZ_AKKV01000037.1"/>
</dbReference>
<gene>
    <name evidence="3" type="ORF">A374_16468</name>
</gene>
<dbReference type="SUPFAM" id="SSF46785">
    <property type="entry name" value="Winged helix' DNA-binding domain"/>
    <property type="match status" value="1"/>
</dbReference>
<name>I8UB96_9BACL</name>
<evidence type="ECO:0000259" key="2">
    <source>
        <dbReference type="PROSITE" id="PS50995"/>
    </source>
</evidence>
<dbReference type="PANTHER" id="PTHR33164:SF43">
    <property type="entry name" value="HTH-TYPE TRANSCRIPTIONAL REPRESSOR YETL"/>
    <property type="match status" value="1"/>
</dbReference>
<reference evidence="3 4" key="1">
    <citation type="journal article" date="2012" name="J. Bacteriol.">
        <title>Genome of Bacillus macauensis ZFHKF-1, a Long-Chain-Forming Bacterium.</title>
        <authorList>
            <person name="Cai L."/>
            <person name="Zhang T."/>
        </authorList>
    </citation>
    <scope>NUCLEOTIDE SEQUENCE [LARGE SCALE GENOMIC DNA]</scope>
    <source>
        <strain evidence="3 4">ZFHKF-1</strain>
    </source>
</reference>
<dbReference type="eggNOG" id="COG1846">
    <property type="taxonomic scope" value="Bacteria"/>
</dbReference>
<dbReference type="EMBL" id="AKKV01000037">
    <property type="protein sequence ID" value="EIT84215.1"/>
    <property type="molecule type" value="Genomic_DNA"/>
</dbReference>
<dbReference type="InterPro" id="IPR039422">
    <property type="entry name" value="MarR/SlyA-like"/>
</dbReference>
<accession>I8UB96</accession>